<feature type="domain" description="CoA carboxyltransferase N-terminal" evidence="2">
    <location>
        <begin position="3"/>
        <end position="259"/>
    </location>
</feature>
<dbReference type="GO" id="GO:0015977">
    <property type="term" value="P:carbon fixation"/>
    <property type="evidence" value="ECO:0007669"/>
    <property type="project" value="UniProtKB-ARBA"/>
</dbReference>
<dbReference type="SUPFAM" id="SSF52096">
    <property type="entry name" value="ClpP/crotonase"/>
    <property type="match status" value="2"/>
</dbReference>
<dbReference type="OrthoDB" id="9803706at2"/>
<dbReference type="InterPro" id="IPR011763">
    <property type="entry name" value="COA_CT_C"/>
</dbReference>
<evidence type="ECO:0000256" key="1">
    <source>
        <dbReference type="ARBA" id="ARBA00006102"/>
    </source>
</evidence>
<dbReference type="Proteomes" id="UP000000555">
    <property type="component" value="Chromosome"/>
</dbReference>
<dbReference type="FunFam" id="3.90.226.10:FF:000017">
    <property type="entry name" value="Propionyl-CoA carboxylase subunit beta 5"/>
    <property type="match status" value="1"/>
</dbReference>
<evidence type="ECO:0000259" key="3">
    <source>
        <dbReference type="PROSITE" id="PS50989"/>
    </source>
</evidence>
<comment type="similarity">
    <text evidence="1">Belongs to the AccD/PCCB family.</text>
</comment>
<dbReference type="GO" id="GO:0004658">
    <property type="term" value="F:propionyl-CoA carboxylase activity"/>
    <property type="evidence" value="ECO:0007669"/>
    <property type="project" value="UniProtKB-ARBA"/>
</dbReference>
<evidence type="ECO:0000313" key="5">
    <source>
        <dbReference type="Proteomes" id="UP000000555"/>
    </source>
</evidence>
<feature type="domain" description="CoA carboxyltransferase C-terminal" evidence="3">
    <location>
        <begin position="263"/>
        <end position="510"/>
    </location>
</feature>
<protein>
    <submittedName>
        <fullName evidence="4">Acetyl-CoA carboxylase alpha subunit</fullName>
    </submittedName>
</protein>
<dbReference type="InterPro" id="IPR034733">
    <property type="entry name" value="AcCoA_carboxyl_beta"/>
</dbReference>
<reference evidence="4 5" key="1">
    <citation type="journal article" date="2002" name="Genome Res.">
        <title>A complete sequence of the T. tengcongensis genome.</title>
        <authorList>
            <person name="Bao Q."/>
            <person name="Tian Y."/>
            <person name="Li W."/>
            <person name="Xu Z."/>
            <person name="Xuan Z."/>
            <person name="Hu S."/>
            <person name="Dong W."/>
            <person name="Yang J."/>
            <person name="Chen Y."/>
            <person name="Xue Y."/>
            <person name="Xu Y."/>
            <person name="Lai X."/>
            <person name="Huang L."/>
            <person name="Dong X."/>
            <person name="Ma Y."/>
            <person name="Ling L."/>
            <person name="Tan H."/>
            <person name="Chen R."/>
            <person name="Wang J."/>
            <person name="Yu J."/>
            <person name="Yang H."/>
        </authorList>
    </citation>
    <scope>NUCLEOTIDE SEQUENCE [LARGE SCALE GENOMIC DNA]</scope>
    <source>
        <strain evidence="5">DSM 15242 / JCM 11007 / NBRC 100824 / MB4</strain>
    </source>
</reference>
<dbReference type="RefSeq" id="WP_011025550.1">
    <property type="nucleotide sequence ID" value="NC_003869.1"/>
</dbReference>
<accession>Q8RAJ4</accession>
<sequence>MDVQAKIEELKRRYEKIKEGGGQKRIEKQHEAGKLTARERLNILLDEHSFIEIDPFVEHRCTDFGMEKTEAPGDGVVTGYGTIDGRLVFVFAQDFTVLGGSLGEYHAKKITKVMDMAMKMGAPLIGLNDSGGARIQEGVDALSGYGQIFYRNTLASGVIPQISVIMGPCAGGAVYSPALTDFIFMVDKTSYMFITGPQVIKAVTGEEVTHEQLGGATTHNTLSGVAHFVFPDEKQTLIAVRKLLSYLPSNNMEDPPVVETGDSPNRVEVDLNTVIPDNPNKAYNMKDVIKLIVDNGEFFEVQPYYAQNIITGFARLNGRSVGIIANNPSVLAGVLDINASDKAARFIRFCDAFNIPILNLVDVPGFLPGTDQEYGGIIRHGAKMLYAYSEATVPKVTLIIRKAYGGAYLAMCSRDLGADMVLAWPTAEIAVMGPEGAANIIFKKEIEEAENPAEVRQQKIEEYRTSFANPYRAAARGYIDNVIEPAVTRPILISAFDMLMSKRETRPAKKHGNIPL</sequence>
<organism evidence="4 5">
    <name type="scientific">Caldanaerobacter subterraneus subsp. tengcongensis (strain DSM 15242 / JCM 11007 / NBRC 100824 / MB4)</name>
    <name type="common">Thermoanaerobacter tengcongensis</name>
    <dbReference type="NCBI Taxonomy" id="273068"/>
    <lineage>
        <taxon>Bacteria</taxon>
        <taxon>Bacillati</taxon>
        <taxon>Bacillota</taxon>
        <taxon>Clostridia</taxon>
        <taxon>Thermoanaerobacterales</taxon>
        <taxon>Thermoanaerobacteraceae</taxon>
        <taxon>Caldanaerobacter</taxon>
    </lineage>
</organism>
<dbReference type="EMBL" id="AE008691">
    <property type="protein sequence ID" value="AAM24450.1"/>
    <property type="molecule type" value="Genomic_DNA"/>
</dbReference>
<dbReference type="PROSITE" id="PS50989">
    <property type="entry name" value="COA_CT_CTER"/>
    <property type="match status" value="1"/>
</dbReference>
<keyword evidence="5" id="KW-1185">Reference proteome</keyword>
<dbReference type="PANTHER" id="PTHR43842">
    <property type="entry name" value="PROPIONYL-COA CARBOXYLASE BETA CHAIN"/>
    <property type="match status" value="1"/>
</dbReference>
<proteinExistence type="inferred from homology"/>
<dbReference type="STRING" id="273068.TTE1220"/>
<dbReference type="eggNOG" id="COG4799">
    <property type="taxonomic scope" value="Bacteria"/>
</dbReference>
<dbReference type="PROSITE" id="PS50980">
    <property type="entry name" value="COA_CT_NTER"/>
    <property type="match status" value="1"/>
</dbReference>
<evidence type="ECO:0000259" key="2">
    <source>
        <dbReference type="PROSITE" id="PS50980"/>
    </source>
</evidence>
<dbReference type="Gene3D" id="3.90.226.10">
    <property type="entry name" value="2-enoyl-CoA Hydratase, Chain A, domain 1"/>
    <property type="match status" value="2"/>
</dbReference>
<dbReference type="KEGG" id="tte:TTE1220"/>
<gene>
    <name evidence="4" type="primary">AccA</name>
    <name evidence="4" type="ordered locus">TTE1220</name>
</gene>
<dbReference type="Pfam" id="PF01039">
    <property type="entry name" value="Carboxyl_trans"/>
    <property type="match status" value="1"/>
</dbReference>
<dbReference type="PANTHER" id="PTHR43842:SF2">
    <property type="entry name" value="PROPIONYL-COA CARBOXYLASE BETA CHAIN, MITOCHONDRIAL"/>
    <property type="match status" value="1"/>
</dbReference>
<dbReference type="InterPro" id="IPR029045">
    <property type="entry name" value="ClpP/crotonase-like_dom_sf"/>
</dbReference>
<evidence type="ECO:0000313" key="4">
    <source>
        <dbReference type="EMBL" id="AAM24450.1"/>
    </source>
</evidence>
<dbReference type="GO" id="GO:0003989">
    <property type="term" value="F:acetyl-CoA carboxylase activity"/>
    <property type="evidence" value="ECO:0007669"/>
    <property type="project" value="UniProtKB-ARBA"/>
</dbReference>
<name>Q8RAJ4_CALS4</name>
<dbReference type="InterPro" id="IPR011762">
    <property type="entry name" value="COA_CT_N"/>
</dbReference>
<dbReference type="InterPro" id="IPR051047">
    <property type="entry name" value="AccD/PCCB"/>
</dbReference>
<dbReference type="HOGENOM" id="CLU_018822_6_2_9"/>
<dbReference type="AlphaFoldDB" id="Q8RAJ4"/>
<dbReference type="GO" id="GO:0009317">
    <property type="term" value="C:acetyl-CoA carboxylase complex"/>
    <property type="evidence" value="ECO:0007669"/>
    <property type="project" value="UniProtKB-ARBA"/>
</dbReference>
<dbReference type="FunFam" id="3.90.226.10:FF:000016">
    <property type="entry name" value="Propionyl-CoA carboxylase, beta subunit"/>
    <property type="match status" value="1"/>
</dbReference>